<proteinExistence type="predicted"/>
<protein>
    <submittedName>
        <fullName evidence="3">IS200/IS605 family element transposase accessory protein TnpB</fullName>
    </submittedName>
</protein>
<keyword evidence="1" id="KW-0238">DNA-binding</keyword>
<dbReference type="Pfam" id="PF07282">
    <property type="entry name" value="Cas12f1-like_TNB"/>
    <property type="match status" value="1"/>
</dbReference>
<dbReference type="NCBIfam" id="TIGR01766">
    <property type="entry name" value="IS200/IS605 family accessory protein TnpB-like domain"/>
    <property type="match status" value="1"/>
</dbReference>
<feature type="domain" description="Cas12f1-like TNB" evidence="2">
    <location>
        <begin position="71"/>
        <end position="140"/>
    </location>
</feature>
<dbReference type="Proteomes" id="UP000822152">
    <property type="component" value="Unassembled WGS sequence"/>
</dbReference>
<accession>A0ABX2GQQ3</accession>
<dbReference type="EMBL" id="JAAIPF010000032">
    <property type="protein sequence ID" value="NSF74718.1"/>
    <property type="molecule type" value="Genomic_DNA"/>
</dbReference>
<gene>
    <name evidence="3" type="primary">tnpB</name>
    <name evidence="3" type="ORF">G4952_13085</name>
</gene>
<evidence type="ECO:0000313" key="3">
    <source>
        <dbReference type="EMBL" id="NSF74718.1"/>
    </source>
</evidence>
<keyword evidence="4" id="KW-1185">Reference proteome</keyword>
<evidence type="ECO:0000256" key="1">
    <source>
        <dbReference type="ARBA" id="ARBA00023125"/>
    </source>
</evidence>
<dbReference type="RefSeq" id="WP_173744045.1">
    <property type="nucleotide sequence ID" value="NZ_JAAIPF010000032.1"/>
</dbReference>
<evidence type="ECO:0000259" key="2">
    <source>
        <dbReference type="Pfam" id="PF07282"/>
    </source>
</evidence>
<comment type="caution">
    <text evidence="3">The sequence shown here is derived from an EMBL/GenBank/DDBJ whole genome shotgun (WGS) entry which is preliminary data.</text>
</comment>
<feature type="non-terminal residue" evidence="3">
    <location>
        <position position="1"/>
    </location>
</feature>
<sequence>VKHPVTSKHIRKLYKRKQDSVTDYLHKATRYLAEYCRERGITCVVAGDIRNIRREKDLGHRTNQKFHSLPYNRIYIMLEYKLKRYGIRFIKQEESYTSQCSPLSPEVGKRYAEPSKRKERGLYRDGNRTYNADAVGAYNILRKYHSVSGVKRELSVTGLKTPEIIKVAV</sequence>
<name>A0ABX2GQQ3_9FIRM</name>
<organism evidence="3 4">
    <name type="scientific">Blautia wexlerae</name>
    <dbReference type="NCBI Taxonomy" id="418240"/>
    <lineage>
        <taxon>Bacteria</taxon>
        <taxon>Bacillati</taxon>
        <taxon>Bacillota</taxon>
        <taxon>Clostridia</taxon>
        <taxon>Lachnospirales</taxon>
        <taxon>Lachnospiraceae</taxon>
        <taxon>Blautia</taxon>
    </lineage>
</organism>
<reference evidence="3 4" key="1">
    <citation type="journal article" date="2020" name="Cell Host Microbe">
        <title>Functional and Genomic Variation between Human-Derived Isolates of Lachnospiraceae Reveals Inter- and Intra-Species Diversity.</title>
        <authorList>
            <person name="Sorbara M.T."/>
            <person name="Littmann E.R."/>
            <person name="Fontana E."/>
            <person name="Moody T.U."/>
            <person name="Kohout C.E."/>
            <person name="Gjonbalaj M."/>
            <person name="Eaton V."/>
            <person name="Seok R."/>
            <person name="Leiner I.M."/>
            <person name="Pamer E.G."/>
        </authorList>
    </citation>
    <scope>NUCLEOTIDE SEQUENCE [LARGE SCALE GENOMIC DNA]</scope>
    <source>
        <strain evidence="3 4">MSK.20.11</strain>
    </source>
</reference>
<evidence type="ECO:0000313" key="4">
    <source>
        <dbReference type="Proteomes" id="UP000822152"/>
    </source>
</evidence>
<dbReference type="InterPro" id="IPR010095">
    <property type="entry name" value="Cas12f1-like_TNB"/>
</dbReference>